<dbReference type="EMBL" id="AKCV02000015">
    <property type="protein sequence ID" value="TMS58875.1"/>
    <property type="molecule type" value="Genomic_DNA"/>
</dbReference>
<name>A0ACD3SRN5_9BURK</name>
<protein>
    <submittedName>
        <fullName evidence="1">Tripartite tricarboxylate transporter substrate binding protein</fullName>
    </submittedName>
</protein>
<evidence type="ECO:0000313" key="2">
    <source>
        <dbReference type="Proteomes" id="UP000004277"/>
    </source>
</evidence>
<organism evidence="1 2">
    <name type="scientific">Imbroritus primus</name>
    <dbReference type="NCBI Taxonomy" id="3058603"/>
    <lineage>
        <taxon>Bacteria</taxon>
        <taxon>Pseudomonadati</taxon>
        <taxon>Pseudomonadota</taxon>
        <taxon>Betaproteobacteria</taxon>
        <taxon>Burkholderiales</taxon>
        <taxon>Burkholderiaceae</taxon>
        <taxon>Imbroritus</taxon>
    </lineage>
</organism>
<gene>
    <name evidence="1" type="ORF">MW7_009250</name>
</gene>
<evidence type="ECO:0000313" key="1">
    <source>
        <dbReference type="EMBL" id="TMS58875.1"/>
    </source>
</evidence>
<reference evidence="1" key="1">
    <citation type="submission" date="2019-05" db="EMBL/GenBank/DDBJ databases">
        <title>Revised genome assembly of Burkholderiaceae (previously Ralstonia) sp. PBA.</title>
        <authorList>
            <person name="Gan H.M."/>
        </authorList>
    </citation>
    <scope>NUCLEOTIDE SEQUENCE</scope>
    <source>
        <strain evidence="1">PBA</strain>
    </source>
</reference>
<proteinExistence type="predicted"/>
<sequence length="323" mass="33591">MKRRITLILAALVTSMACAGTALAQAWPNKPVKIIVPFPAGGATDAPARMLAEKLGGMWGQSVIVENRAGAGGTVGAVEAARAAPDGYTLFFPSGAVMTANQHIYSNPRYNPERDFVPIATVASGPMVIVVPANSPYKSLKDLLDAARAKPKSLSFGHAGVGSQSHLASEGFLKAANIQATAIAYKGDPPALVDLAGGTVDFCVANITAALTLVKGGKLRALGVAAPAPIAQLPNVPLVSATVPGYEARGWFGIVAPAGTPKDIVQKISQDVRIASADPSMKERVAAMGMDMVGDTPEDMKRTMERESARIAALVKERQIRID</sequence>
<comment type="caution">
    <text evidence="1">The sequence shown here is derived from an EMBL/GenBank/DDBJ whole genome shotgun (WGS) entry which is preliminary data.</text>
</comment>
<keyword evidence="2" id="KW-1185">Reference proteome</keyword>
<accession>A0ACD3SRN5</accession>
<dbReference type="Proteomes" id="UP000004277">
    <property type="component" value="Unassembled WGS sequence"/>
</dbReference>